<dbReference type="AlphaFoldDB" id="A0A8H4IQG3"/>
<proteinExistence type="predicted"/>
<organism evidence="5 6">
    <name type="scientific">Botryosphaeria dothidea</name>
    <dbReference type="NCBI Taxonomy" id="55169"/>
    <lineage>
        <taxon>Eukaryota</taxon>
        <taxon>Fungi</taxon>
        <taxon>Dikarya</taxon>
        <taxon>Ascomycota</taxon>
        <taxon>Pezizomycotina</taxon>
        <taxon>Dothideomycetes</taxon>
        <taxon>Dothideomycetes incertae sedis</taxon>
        <taxon>Botryosphaeriales</taxon>
        <taxon>Botryosphaeriaceae</taxon>
        <taxon>Botryosphaeria</taxon>
    </lineage>
</organism>
<dbReference type="EMBL" id="WWBZ02000040">
    <property type="protein sequence ID" value="KAF4305311.1"/>
    <property type="molecule type" value="Genomic_DNA"/>
</dbReference>
<feature type="region of interest" description="Disordered" evidence="2">
    <location>
        <begin position="1"/>
        <end position="40"/>
    </location>
</feature>
<dbReference type="SUPFAM" id="SSF57756">
    <property type="entry name" value="Retrovirus zinc finger-like domains"/>
    <property type="match status" value="1"/>
</dbReference>
<feature type="region of interest" description="Disordered" evidence="2">
    <location>
        <begin position="230"/>
        <end position="257"/>
    </location>
</feature>
<feature type="domain" description="CCHC-type" evidence="3">
    <location>
        <begin position="190"/>
        <end position="205"/>
    </location>
</feature>
<feature type="compositionally biased region" description="Basic and acidic residues" evidence="2">
    <location>
        <begin position="29"/>
        <end position="40"/>
    </location>
</feature>
<keyword evidence="6" id="KW-1185">Reference proteome</keyword>
<reference evidence="5 6" key="1">
    <citation type="submission" date="2020-04" db="EMBL/GenBank/DDBJ databases">
        <title>Genome Assembly and Annotation of Botryosphaeria dothidea sdau 11-99, a Latent Pathogen of Apple Fruit Ring Rot in China.</title>
        <authorList>
            <person name="Yu C."/>
            <person name="Diao Y."/>
            <person name="Lu Q."/>
            <person name="Zhao J."/>
            <person name="Cui S."/>
            <person name="Peng C."/>
            <person name="He B."/>
            <person name="Liu H."/>
        </authorList>
    </citation>
    <scope>NUCLEOTIDE SEQUENCE [LARGE SCALE GENOMIC DNA]</scope>
    <source>
        <strain evidence="6">sdau11-99</strain>
        <strain evidence="5">Sdau11-99</strain>
    </source>
</reference>
<accession>A0A8H4IQG3</accession>
<comment type="caution">
    <text evidence="5">The sequence shown here is derived from an EMBL/GenBank/DDBJ whole genome shotgun (WGS) entry which is preliminary data.</text>
</comment>
<dbReference type="EMBL" id="WWBZ02000082">
    <property type="protein sequence ID" value="KAF4301176.1"/>
    <property type="molecule type" value="Genomic_DNA"/>
</dbReference>
<dbReference type="GO" id="GO:0003676">
    <property type="term" value="F:nucleic acid binding"/>
    <property type="evidence" value="ECO:0007669"/>
    <property type="project" value="InterPro"/>
</dbReference>
<gene>
    <name evidence="5" type="ORF">GTA08_BOTSDO07249</name>
    <name evidence="4" type="ORF">GTA08_BOTSDO11443</name>
</gene>
<dbReference type="InterPro" id="IPR001878">
    <property type="entry name" value="Znf_CCHC"/>
</dbReference>
<dbReference type="OrthoDB" id="3967911at2759"/>
<keyword evidence="1" id="KW-0862">Zinc</keyword>
<evidence type="ECO:0000259" key="3">
    <source>
        <dbReference type="PROSITE" id="PS50158"/>
    </source>
</evidence>
<feature type="compositionally biased region" description="Low complexity" evidence="2">
    <location>
        <begin position="15"/>
        <end position="28"/>
    </location>
</feature>
<dbReference type="GO" id="GO:0008270">
    <property type="term" value="F:zinc ion binding"/>
    <property type="evidence" value="ECO:0007669"/>
    <property type="project" value="UniProtKB-KW"/>
</dbReference>
<evidence type="ECO:0000313" key="6">
    <source>
        <dbReference type="Proteomes" id="UP000572817"/>
    </source>
</evidence>
<dbReference type="InterPro" id="IPR036875">
    <property type="entry name" value="Znf_CCHC_sf"/>
</dbReference>
<keyword evidence="1" id="KW-0479">Metal-binding</keyword>
<evidence type="ECO:0000313" key="4">
    <source>
        <dbReference type="EMBL" id="KAF4301176.1"/>
    </source>
</evidence>
<feature type="compositionally biased region" description="Polar residues" evidence="2">
    <location>
        <begin position="1"/>
        <end position="14"/>
    </location>
</feature>
<protein>
    <recommendedName>
        <fullName evidence="3">CCHC-type domain-containing protein</fullName>
    </recommendedName>
</protein>
<dbReference type="PROSITE" id="PS50158">
    <property type="entry name" value="ZF_CCHC"/>
    <property type="match status" value="1"/>
</dbReference>
<evidence type="ECO:0000256" key="2">
    <source>
        <dbReference type="SAM" id="MobiDB-lite"/>
    </source>
</evidence>
<name>A0A8H4IQG3_9PEZI</name>
<evidence type="ECO:0000256" key="1">
    <source>
        <dbReference type="PROSITE-ProRule" id="PRU00047"/>
    </source>
</evidence>
<feature type="region of interest" description="Disordered" evidence="2">
    <location>
        <begin position="275"/>
        <end position="317"/>
    </location>
</feature>
<keyword evidence="1" id="KW-0863">Zinc-finger</keyword>
<evidence type="ECO:0000313" key="5">
    <source>
        <dbReference type="EMBL" id="KAF4305311.1"/>
    </source>
</evidence>
<sequence length="354" mass="40321">MSDSPFTAPQTQRTSSVPQDQQEQQVQEPRPRLSDDIRNDFVHPQNVPAHQANFYSNQAPITFLVQGQTTYFNYPATQQPPYPSQLAYLGAGSMESFHQREYYPQDHFEQQDHYPQRVHYPQNGFYPQQGYYPPPAYSTYPPPMPQQVVASRPVAVPPNWRPRQPGERSRAEPGRRIPEWEYERRKMENRCLVCGRGGHWARLCPYDLAKRWREWENLCAANAVQQNAVRGDNDGTGDCAGYQEPRDARPPPPARQLNVEAPPFVHVEHNGKVALDETAKPNGAVEPTEGLQNRARGDSNGSNEDDDEEGSKIPWMRYQANADPQLNDTVKQNGTSGLDGIVEQNEITEQIEEQ</sequence>
<dbReference type="Proteomes" id="UP000572817">
    <property type="component" value="Unassembled WGS sequence"/>
</dbReference>